<dbReference type="CDD" id="cd16917">
    <property type="entry name" value="HATPase_UhpB-NarQ-NarX-like"/>
    <property type="match status" value="1"/>
</dbReference>
<accession>A0AA41UJ95</accession>
<dbReference type="Pfam" id="PF07730">
    <property type="entry name" value="HisKA_3"/>
    <property type="match status" value="1"/>
</dbReference>
<evidence type="ECO:0000256" key="9">
    <source>
        <dbReference type="ARBA" id="ARBA00022490"/>
    </source>
</evidence>
<evidence type="ECO:0000256" key="7">
    <source>
        <dbReference type="ARBA" id="ARBA00022475"/>
    </source>
</evidence>
<dbReference type="GO" id="GO:0046872">
    <property type="term" value="F:metal ion binding"/>
    <property type="evidence" value="ECO:0007669"/>
    <property type="project" value="UniProtKB-KW"/>
</dbReference>
<dbReference type="AlphaFoldDB" id="A0AA41UJ95"/>
<dbReference type="GO" id="GO:0046983">
    <property type="term" value="F:protein dimerization activity"/>
    <property type="evidence" value="ECO:0007669"/>
    <property type="project" value="InterPro"/>
</dbReference>
<dbReference type="InterPro" id="IPR033479">
    <property type="entry name" value="dCache_1"/>
</dbReference>
<dbReference type="NCBIfam" id="TIGR00229">
    <property type="entry name" value="sensory_box"/>
    <property type="match status" value="2"/>
</dbReference>
<dbReference type="Pfam" id="PF02743">
    <property type="entry name" value="dCache_1"/>
    <property type="match status" value="1"/>
</dbReference>
<evidence type="ECO:0000256" key="23">
    <source>
        <dbReference type="ARBA" id="ARBA00030800"/>
    </source>
</evidence>
<keyword evidence="14" id="KW-0547">Nucleotide-binding</keyword>
<evidence type="ECO:0000256" key="18">
    <source>
        <dbReference type="ARBA" id="ARBA00023004"/>
    </source>
</evidence>
<keyword evidence="13" id="KW-0479">Metal-binding</keyword>
<dbReference type="RefSeq" id="WP_246902252.1">
    <property type="nucleotide sequence ID" value="NZ_JALJRB010000001.1"/>
</dbReference>
<evidence type="ECO:0000259" key="26">
    <source>
        <dbReference type="PROSITE" id="PS50112"/>
    </source>
</evidence>
<feature type="domain" description="PAC" evidence="27">
    <location>
        <begin position="411"/>
        <end position="463"/>
    </location>
</feature>
<comment type="function">
    <text evidence="22">Member of the two-component regulatory system NreB/NreC involved in the control of dissimilatory nitrate/nitrite reduction in response to oxygen. NreB functions as a direct oxygen sensor histidine kinase which is autophosphorylated, in the absence of oxygen, probably at the conserved histidine residue, and transfers its phosphate group probably to a conserved aspartate residue of NreC. NreB/NreC activates the expression of the nitrate (narGHJI) and nitrite (nir) reductase operons, as well as the putative nitrate transporter gene narT.</text>
</comment>
<evidence type="ECO:0000256" key="15">
    <source>
        <dbReference type="ARBA" id="ARBA00022777"/>
    </source>
</evidence>
<dbReference type="GO" id="GO:0005737">
    <property type="term" value="C:cytoplasm"/>
    <property type="evidence" value="ECO:0007669"/>
    <property type="project" value="UniProtKB-SubCell"/>
</dbReference>
<dbReference type="GO" id="GO:0005524">
    <property type="term" value="F:ATP binding"/>
    <property type="evidence" value="ECO:0007669"/>
    <property type="project" value="UniProtKB-KW"/>
</dbReference>
<comment type="subcellular location">
    <subcellularLocation>
        <location evidence="4">Cell membrane</location>
        <topology evidence="4">Multi-pass membrane protein</topology>
    </subcellularLocation>
    <subcellularLocation>
        <location evidence="3">Cytoplasm</location>
    </subcellularLocation>
</comment>
<dbReference type="PRINTS" id="PR00344">
    <property type="entry name" value="BCTRLSENSOR"/>
</dbReference>
<evidence type="ECO:0000256" key="12">
    <source>
        <dbReference type="ARBA" id="ARBA00022692"/>
    </source>
</evidence>
<organism evidence="28 29">
    <name type="scientific">Desulfatitalea alkaliphila</name>
    <dbReference type="NCBI Taxonomy" id="2929485"/>
    <lineage>
        <taxon>Bacteria</taxon>
        <taxon>Pseudomonadati</taxon>
        <taxon>Thermodesulfobacteriota</taxon>
        <taxon>Desulfobacteria</taxon>
        <taxon>Desulfobacterales</taxon>
        <taxon>Desulfosarcinaceae</taxon>
        <taxon>Desulfatitalea</taxon>
    </lineage>
</organism>
<keyword evidence="9" id="KW-0963">Cytoplasm</keyword>
<protein>
    <recommendedName>
        <fullName evidence="6">Oxygen sensor histidine kinase NreB</fullName>
        <ecNumber evidence="5">2.7.13.3</ecNumber>
    </recommendedName>
    <alternativeName>
        <fullName evidence="23">Nitrogen regulation protein B</fullName>
    </alternativeName>
</protein>
<evidence type="ECO:0000256" key="24">
    <source>
        <dbReference type="SAM" id="Coils"/>
    </source>
</evidence>
<keyword evidence="15" id="KW-0418">Kinase</keyword>
<dbReference type="SMART" id="SM00091">
    <property type="entry name" value="PAS"/>
    <property type="match status" value="2"/>
</dbReference>
<evidence type="ECO:0000256" key="21">
    <source>
        <dbReference type="ARBA" id="ARBA00023136"/>
    </source>
</evidence>
<evidence type="ECO:0000259" key="27">
    <source>
        <dbReference type="PROSITE" id="PS50113"/>
    </source>
</evidence>
<evidence type="ECO:0000313" key="28">
    <source>
        <dbReference type="EMBL" id="MCJ8499141.1"/>
    </source>
</evidence>
<dbReference type="EC" id="2.7.13.3" evidence="5"/>
<dbReference type="InterPro" id="IPR029151">
    <property type="entry name" value="Sensor-like_sf"/>
</dbReference>
<evidence type="ECO:0000256" key="13">
    <source>
        <dbReference type="ARBA" id="ARBA00022723"/>
    </source>
</evidence>
<keyword evidence="19" id="KW-0902">Two-component regulatory system</keyword>
<proteinExistence type="predicted"/>
<evidence type="ECO:0000256" key="17">
    <source>
        <dbReference type="ARBA" id="ARBA00022989"/>
    </source>
</evidence>
<evidence type="ECO:0000256" key="4">
    <source>
        <dbReference type="ARBA" id="ARBA00004651"/>
    </source>
</evidence>
<sequence length="823" mass="90738">MNLRHILLALSLLAFLSVSAGGVLYYGALRRAAFQEAKQQTATKTTLIHKRLTALLHEHRKSVATLAGMGPLRDLLQTGTQAARAQTDAVLDLFVATQDADVSYVMDLQGDTIASSNRRQPDSFVGQNFAFRPYFQAAREDAKGVYLALGVTSGKRGVYHSSPVHAAPPIQPIGVAVIKASIDEIEKELDLPSDDIVLVTNEQGIIFISSDPQWLFQFAWQPTAEQVAQVARERQFGNGPWQWVGLHQTDATHVRDSQGVRYLMHRAGVDRFPGWEIVYLRSSRLIAQSISGPLVRIVGPAAVVLSIMVGLAVLVLYNKAISEIARRRSAEEALRHSEARYRSLYHHTPAMLHSIGRDARLLSVSNFWLETMGYQREEVLGRPLTDFFTAESKHFAANEGIPRFFKDGYIKGVPYRMVKKDGTIMEVTLSAIADRDAQGNIQRSLAVCVDMTERNRAEAALRVAKEALDRYSKELERQVRERTSEISAILTNTPAVVYMKDVQGRYLMVNSRFEKVYGIDGDTVQGKTDEALLPEAIAGPMRMHDAQVLAEGRSMQVEEQIGQPDGVHIYLSVKFPLFEEGTQRMMGVCGIATDITALKSAQEQLRQLSGSIMANQEKERAALARELHDELGQLLTAIRMDAVWLQERLRAKDFKAAERAAAICRLVDTTIEEVRAMALRLRPGVLDDLGLVEALEMYTTEFERRVPMACIFTHQDVPAVDGGTATAAYRIAQEALTNVARHADATRAEVRLTVKQGALLLKVGDDGRGFDPDRLHQGQMLGLVGMRERAALVGGVLSVVSSPGRGTVVALRVPLAAAMGNAA</sequence>
<dbReference type="InterPro" id="IPR011712">
    <property type="entry name" value="Sig_transdc_His_kin_sub3_dim/P"/>
</dbReference>
<dbReference type="PROSITE" id="PS50109">
    <property type="entry name" value="HIS_KIN"/>
    <property type="match status" value="1"/>
</dbReference>
<keyword evidence="10" id="KW-0597">Phosphoprotein</keyword>
<dbReference type="InterPro" id="IPR035965">
    <property type="entry name" value="PAS-like_dom_sf"/>
</dbReference>
<dbReference type="Pfam" id="PF08448">
    <property type="entry name" value="PAS_4"/>
    <property type="match status" value="1"/>
</dbReference>
<evidence type="ECO:0000256" key="2">
    <source>
        <dbReference type="ARBA" id="ARBA00001966"/>
    </source>
</evidence>
<dbReference type="PROSITE" id="PS50113">
    <property type="entry name" value="PAC"/>
    <property type="match status" value="2"/>
</dbReference>
<dbReference type="InterPro" id="IPR001610">
    <property type="entry name" value="PAC"/>
</dbReference>
<dbReference type="InterPro" id="IPR000700">
    <property type="entry name" value="PAS-assoc_C"/>
</dbReference>
<keyword evidence="11" id="KW-0808">Transferase</keyword>
<evidence type="ECO:0000313" key="29">
    <source>
        <dbReference type="Proteomes" id="UP001165427"/>
    </source>
</evidence>
<dbReference type="Pfam" id="PF02518">
    <property type="entry name" value="HATPase_c"/>
    <property type="match status" value="1"/>
</dbReference>
<dbReference type="InterPro" id="IPR003594">
    <property type="entry name" value="HATPase_dom"/>
</dbReference>
<keyword evidence="21" id="KW-0472">Membrane</keyword>
<dbReference type="SUPFAM" id="SSF55874">
    <property type="entry name" value="ATPase domain of HSP90 chaperone/DNA topoisomerase II/histidine kinase"/>
    <property type="match status" value="1"/>
</dbReference>
<comment type="catalytic activity">
    <reaction evidence="1">
        <text>ATP + protein L-histidine = ADP + protein N-phospho-L-histidine.</text>
        <dbReference type="EC" id="2.7.13.3"/>
    </reaction>
</comment>
<evidence type="ECO:0000256" key="14">
    <source>
        <dbReference type="ARBA" id="ARBA00022741"/>
    </source>
</evidence>
<keyword evidence="16" id="KW-0067">ATP-binding</keyword>
<evidence type="ECO:0000256" key="5">
    <source>
        <dbReference type="ARBA" id="ARBA00012438"/>
    </source>
</evidence>
<evidence type="ECO:0000256" key="3">
    <source>
        <dbReference type="ARBA" id="ARBA00004496"/>
    </source>
</evidence>
<reference evidence="28" key="1">
    <citation type="submission" date="2022-04" db="EMBL/GenBank/DDBJ databases">
        <title>Desulfatitalea alkaliphila sp. nov., a novel anaerobic sulfate-reducing bacterium isolated from terrestrial mud volcano, Taman Peninsula, Russia.</title>
        <authorList>
            <person name="Khomyakova M.A."/>
            <person name="Merkel A.Y."/>
            <person name="Slobodkin A.I."/>
        </authorList>
    </citation>
    <scope>NUCLEOTIDE SEQUENCE</scope>
    <source>
        <strain evidence="28">M08but</strain>
    </source>
</reference>
<dbReference type="InterPro" id="IPR004358">
    <property type="entry name" value="Sig_transdc_His_kin-like_C"/>
</dbReference>
<dbReference type="SMART" id="SM00387">
    <property type="entry name" value="HATPase_c"/>
    <property type="match status" value="1"/>
</dbReference>
<feature type="domain" description="Histidine kinase" evidence="25">
    <location>
        <begin position="730"/>
        <end position="817"/>
    </location>
</feature>
<feature type="domain" description="PAC" evidence="27">
    <location>
        <begin position="555"/>
        <end position="607"/>
    </location>
</feature>
<gene>
    <name evidence="28" type="ORF">MRX98_01030</name>
</gene>
<dbReference type="PROSITE" id="PS50112">
    <property type="entry name" value="PAS"/>
    <property type="match status" value="2"/>
</dbReference>
<evidence type="ECO:0000256" key="11">
    <source>
        <dbReference type="ARBA" id="ARBA00022679"/>
    </source>
</evidence>
<keyword evidence="20" id="KW-0411">Iron-sulfur</keyword>
<dbReference type="GO" id="GO:0051539">
    <property type="term" value="F:4 iron, 4 sulfur cluster binding"/>
    <property type="evidence" value="ECO:0007669"/>
    <property type="project" value="UniProtKB-KW"/>
</dbReference>
<dbReference type="GO" id="GO:0000155">
    <property type="term" value="F:phosphorelay sensor kinase activity"/>
    <property type="evidence" value="ECO:0007669"/>
    <property type="project" value="InterPro"/>
</dbReference>
<dbReference type="EMBL" id="JALJRB010000001">
    <property type="protein sequence ID" value="MCJ8499141.1"/>
    <property type="molecule type" value="Genomic_DNA"/>
</dbReference>
<keyword evidence="17" id="KW-1133">Transmembrane helix</keyword>
<feature type="coiled-coil region" evidence="24">
    <location>
        <begin position="454"/>
        <end position="481"/>
    </location>
</feature>
<dbReference type="Proteomes" id="UP001165427">
    <property type="component" value="Unassembled WGS sequence"/>
</dbReference>
<evidence type="ECO:0000256" key="1">
    <source>
        <dbReference type="ARBA" id="ARBA00000085"/>
    </source>
</evidence>
<feature type="domain" description="PAS" evidence="26">
    <location>
        <begin position="482"/>
        <end position="535"/>
    </location>
</feature>
<dbReference type="InterPro" id="IPR050482">
    <property type="entry name" value="Sensor_HK_TwoCompSys"/>
</dbReference>
<dbReference type="CDD" id="cd00130">
    <property type="entry name" value="PAS"/>
    <property type="match status" value="2"/>
</dbReference>
<dbReference type="SUPFAM" id="SSF103190">
    <property type="entry name" value="Sensory domain-like"/>
    <property type="match status" value="1"/>
</dbReference>
<comment type="cofactor">
    <cofactor evidence="2">
        <name>[4Fe-4S] cluster</name>
        <dbReference type="ChEBI" id="CHEBI:49883"/>
    </cofactor>
</comment>
<evidence type="ECO:0000259" key="25">
    <source>
        <dbReference type="PROSITE" id="PS50109"/>
    </source>
</evidence>
<dbReference type="Gene3D" id="1.20.5.1930">
    <property type="match status" value="1"/>
</dbReference>
<feature type="domain" description="PAS" evidence="26">
    <location>
        <begin position="337"/>
        <end position="408"/>
    </location>
</feature>
<dbReference type="SMART" id="SM00086">
    <property type="entry name" value="PAC"/>
    <property type="match status" value="2"/>
</dbReference>
<feature type="coiled-coil region" evidence="24">
    <location>
        <begin position="598"/>
        <end position="633"/>
    </location>
</feature>
<dbReference type="InterPro" id="IPR013656">
    <property type="entry name" value="PAS_4"/>
</dbReference>
<comment type="caution">
    <text evidence="28">The sequence shown here is derived from an EMBL/GenBank/DDBJ whole genome shotgun (WGS) entry which is preliminary data.</text>
</comment>
<evidence type="ECO:0000256" key="20">
    <source>
        <dbReference type="ARBA" id="ARBA00023014"/>
    </source>
</evidence>
<keyword evidence="29" id="KW-1185">Reference proteome</keyword>
<dbReference type="InterPro" id="IPR036890">
    <property type="entry name" value="HATPase_C_sf"/>
</dbReference>
<keyword evidence="18" id="KW-0408">Iron</keyword>
<evidence type="ECO:0000256" key="19">
    <source>
        <dbReference type="ARBA" id="ARBA00023012"/>
    </source>
</evidence>
<dbReference type="Gene3D" id="3.30.565.10">
    <property type="entry name" value="Histidine kinase-like ATPase, C-terminal domain"/>
    <property type="match status" value="1"/>
</dbReference>
<evidence type="ECO:0000256" key="10">
    <source>
        <dbReference type="ARBA" id="ARBA00022553"/>
    </source>
</evidence>
<dbReference type="SUPFAM" id="SSF55785">
    <property type="entry name" value="PYP-like sensor domain (PAS domain)"/>
    <property type="match status" value="2"/>
</dbReference>
<evidence type="ECO:0000256" key="8">
    <source>
        <dbReference type="ARBA" id="ARBA00022485"/>
    </source>
</evidence>
<evidence type="ECO:0000256" key="6">
    <source>
        <dbReference type="ARBA" id="ARBA00017322"/>
    </source>
</evidence>
<name>A0AA41UJ95_9BACT</name>
<dbReference type="InterPro" id="IPR005467">
    <property type="entry name" value="His_kinase_dom"/>
</dbReference>
<keyword evidence="8" id="KW-0004">4Fe-4S</keyword>
<dbReference type="GO" id="GO:0005886">
    <property type="term" value="C:plasma membrane"/>
    <property type="evidence" value="ECO:0007669"/>
    <property type="project" value="UniProtKB-SubCell"/>
</dbReference>
<evidence type="ECO:0000256" key="22">
    <source>
        <dbReference type="ARBA" id="ARBA00024827"/>
    </source>
</evidence>
<dbReference type="Pfam" id="PF13426">
    <property type="entry name" value="PAS_9"/>
    <property type="match status" value="1"/>
</dbReference>
<keyword evidence="12" id="KW-0812">Transmembrane</keyword>
<dbReference type="InterPro" id="IPR000014">
    <property type="entry name" value="PAS"/>
</dbReference>
<keyword evidence="24" id="KW-0175">Coiled coil</keyword>
<dbReference type="PANTHER" id="PTHR24421:SF58">
    <property type="entry name" value="SIGNAL TRANSDUCTION HISTIDINE-PROTEIN KINASE_PHOSPHATASE UHPB"/>
    <property type="match status" value="1"/>
</dbReference>
<evidence type="ECO:0000256" key="16">
    <source>
        <dbReference type="ARBA" id="ARBA00022840"/>
    </source>
</evidence>
<dbReference type="PANTHER" id="PTHR24421">
    <property type="entry name" value="NITRATE/NITRITE SENSOR PROTEIN NARX-RELATED"/>
    <property type="match status" value="1"/>
</dbReference>
<keyword evidence="7" id="KW-1003">Cell membrane</keyword>
<dbReference type="Gene3D" id="3.30.450.20">
    <property type="entry name" value="PAS domain"/>
    <property type="match status" value="4"/>
</dbReference>